<dbReference type="PANTHER" id="PTHR21039:SF0">
    <property type="entry name" value="HISTIDINOL-PHOSPHATASE"/>
    <property type="match status" value="1"/>
</dbReference>
<keyword evidence="4 8" id="KW-0028">Amino-acid biosynthesis</keyword>
<dbReference type="EC" id="3.1.3.15" evidence="3 8"/>
<reference evidence="10 11" key="1">
    <citation type="submission" date="2024-03" db="EMBL/GenBank/DDBJ databases">
        <title>Human intestinal bacterial collection.</title>
        <authorList>
            <person name="Pauvert C."/>
            <person name="Hitch T.C.A."/>
            <person name="Clavel T."/>
        </authorList>
    </citation>
    <scope>NUCLEOTIDE SEQUENCE [LARGE SCALE GENOMIC DNA]</scope>
    <source>
        <strain evidence="10 11">CLA-SR-H021</strain>
    </source>
</reference>
<comment type="catalytic activity">
    <reaction evidence="7 8">
        <text>L-histidinol phosphate + H2O = L-histidinol + phosphate</text>
        <dbReference type="Rhea" id="RHEA:14465"/>
        <dbReference type="ChEBI" id="CHEBI:15377"/>
        <dbReference type="ChEBI" id="CHEBI:43474"/>
        <dbReference type="ChEBI" id="CHEBI:57699"/>
        <dbReference type="ChEBI" id="CHEBI:57980"/>
        <dbReference type="EC" id="3.1.3.15"/>
    </reaction>
</comment>
<gene>
    <name evidence="10" type="ORF">WMQ36_07195</name>
</gene>
<evidence type="ECO:0000256" key="7">
    <source>
        <dbReference type="ARBA" id="ARBA00049158"/>
    </source>
</evidence>
<dbReference type="RefSeq" id="WP_008717444.1">
    <property type="nucleotide sequence ID" value="NZ_JBBMFM010000018.1"/>
</dbReference>
<evidence type="ECO:0000256" key="3">
    <source>
        <dbReference type="ARBA" id="ARBA00013085"/>
    </source>
</evidence>
<evidence type="ECO:0000259" key="9">
    <source>
        <dbReference type="Pfam" id="PF02811"/>
    </source>
</evidence>
<keyword evidence="5 8" id="KW-0378">Hydrolase</keyword>
<dbReference type="InterPro" id="IPR004013">
    <property type="entry name" value="PHP_dom"/>
</dbReference>
<comment type="similarity">
    <text evidence="2 8">Belongs to the PHP hydrolase family. HisK subfamily.</text>
</comment>
<dbReference type="InterPro" id="IPR010140">
    <property type="entry name" value="Histidinol_P_phosphatase_HisJ"/>
</dbReference>
<keyword evidence="6 8" id="KW-0368">Histidine biosynthesis</keyword>
<dbReference type="Proteomes" id="UP001454086">
    <property type="component" value="Unassembled WGS sequence"/>
</dbReference>
<dbReference type="SUPFAM" id="SSF89550">
    <property type="entry name" value="PHP domain-like"/>
    <property type="match status" value="1"/>
</dbReference>
<evidence type="ECO:0000256" key="8">
    <source>
        <dbReference type="RuleBase" id="RU366003"/>
    </source>
</evidence>
<keyword evidence="11" id="KW-1185">Reference proteome</keyword>
<comment type="caution">
    <text evidence="10">The sequence shown here is derived from an EMBL/GenBank/DDBJ whole genome shotgun (WGS) entry which is preliminary data.</text>
</comment>
<dbReference type="InterPro" id="IPR016195">
    <property type="entry name" value="Pol/histidinol_Pase-like"/>
</dbReference>
<evidence type="ECO:0000256" key="2">
    <source>
        <dbReference type="ARBA" id="ARBA00009152"/>
    </source>
</evidence>
<proteinExistence type="inferred from homology"/>
<feature type="domain" description="PHP" evidence="9">
    <location>
        <begin position="9"/>
        <end position="137"/>
    </location>
</feature>
<evidence type="ECO:0000313" key="11">
    <source>
        <dbReference type="Proteomes" id="UP001454086"/>
    </source>
</evidence>
<evidence type="ECO:0000313" key="10">
    <source>
        <dbReference type="EMBL" id="MEQ2424754.1"/>
    </source>
</evidence>
<organism evidence="10 11">
    <name type="scientific">Enterocloster hominis</name>
    <name type="common">ex Hitch et al. 2024</name>
    <dbReference type="NCBI Taxonomy" id="1917870"/>
    <lineage>
        <taxon>Bacteria</taxon>
        <taxon>Bacillati</taxon>
        <taxon>Bacillota</taxon>
        <taxon>Clostridia</taxon>
        <taxon>Lachnospirales</taxon>
        <taxon>Lachnospiraceae</taxon>
        <taxon>Enterocloster</taxon>
    </lineage>
</organism>
<evidence type="ECO:0000256" key="4">
    <source>
        <dbReference type="ARBA" id="ARBA00022605"/>
    </source>
</evidence>
<evidence type="ECO:0000256" key="6">
    <source>
        <dbReference type="ARBA" id="ARBA00023102"/>
    </source>
</evidence>
<dbReference type="Gene3D" id="3.20.20.140">
    <property type="entry name" value="Metal-dependent hydrolases"/>
    <property type="match status" value="1"/>
</dbReference>
<accession>A0ABV1D6P3</accession>
<name>A0ABV1D6P3_9FIRM</name>
<comment type="pathway">
    <text evidence="1 8">Amino-acid biosynthesis; L-histidine biosynthesis; L-histidine from 5-phospho-alpha-D-ribose 1-diphosphate: step 8/9.</text>
</comment>
<evidence type="ECO:0000256" key="1">
    <source>
        <dbReference type="ARBA" id="ARBA00004970"/>
    </source>
</evidence>
<protein>
    <recommendedName>
        <fullName evidence="3 8">Histidinol-phosphatase</fullName>
        <shortName evidence="8">HolPase</shortName>
        <ecNumber evidence="3 8">3.1.3.15</ecNumber>
    </recommendedName>
</protein>
<sequence length="151" mass="17381">MKANAVIEDYHVHSAYSDDSTYPLRQVVMDSIDMGIKEICFTDHVDYGIKRDWDSPLGIGYRSGAAGPEPFANVDYPKYADEISGLQKEYGEHISIKLGLEFGVQVHTIPLYEKLFSRYPFDFIILSIHQVGDKEFWTQEFQTGQTQDEYR</sequence>
<evidence type="ECO:0000256" key="5">
    <source>
        <dbReference type="ARBA" id="ARBA00022801"/>
    </source>
</evidence>
<dbReference type="NCBIfam" id="TIGR01856">
    <property type="entry name" value="hisJ_fam"/>
    <property type="match status" value="1"/>
</dbReference>
<dbReference type="PANTHER" id="PTHR21039">
    <property type="entry name" value="HISTIDINOL PHOSPHATASE-RELATED"/>
    <property type="match status" value="1"/>
</dbReference>
<dbReference type="Pfam" id="PF02811">
    <property type="entry name" value="PHP"/>
    <property type="match status" value="1"/>
</dbReference>
<dbReference type="EMBL" id="JBBMFM010000018">
    <property type="protein sequence ID" value="MEQ2424754.1"/>
    <property type="molecule type" value="Genomic_DNA"/>
</dbReference>